<dbReference type="Pfam" id="PF06288">
    <property type="entry name" value="DUF1040"/>
    <property type="match status" value="1"/>
</dbReference>
<evidence type="ECO:0000313" key="1">
    <source>
        <dbReference type="EMBL" id="BBI91228.1"/>
    </source>
</evidence>
<dbReference type="Gene3D" id="1.10.1580.20">
    <property type="entry name" value="Protein of unknown function DUF1040"/>
    <property type="match status" value="1"/>
</dbReference>
<gene>
    <name evidence="1" type="primary">yihD</name>
    <name evidence="1" type="ORF">SSYIS1_03150</name>
</gene>
<accession>A0A455VKK5</accession>
<organism evidence="1 2">
    <name type="scientific">Serratia symbiotica</name>
    <dbReference type="NCBI Taxonomy" id="138074"/>
    <lineage>
        <taxon>Bacteria</taxon>
        <taxon>Pseudomonadati</taxon>
        <taxon>Pseudomonadota</taxon>
        <taxon>Gammaproteobacteria</taxon>
        <taxon>Enterobacterales</taxon>
        <taxon>Yersiniaceae</taxon>
        <taxon>Serratia</taxon>
    </lineage>
</organism>
<proteinExistence type="predicted"/>
<name>A0A455VKK5_9GAMM</name>
<protein>
    <submittedName>
        <fullName evidence="1">Uncharacterized protein</fullName>
    </submittedName>
</protein>
<evidence type="ECO:0000313" key="2">
    <source>
        <dbReference type="Proteomes" id="UP000324392"/>
    </source>
</evidence>
<dbReference type="EMBL" id="AP019531">
    <property type="protein sequence ID" value="BBI91228.1"/>
    <property type="molecule type" value="Genomic_DNA"/>
</dbReference>
<sequence length="48" mass="5495">MKTHGANELIGLLHPARQDDSDLNLIQLLQKLSKLSDDILIYHLENAW</sequence>
<dbReference type="InterPro" id="IPR009383">
    <property type="entry name" value="DUF1040"/>
</dbReference>
<reference evidence="1 2" key="1">
    <citation type="submission" date="2019-03" db="EMBL/GenBank/DDBJ databases">
        <title>The genome sequence of Candidatus Serratia symbiotica strain IS.</title>
        <authorList>
            <person name="Nikoh N."/>
            <person name="Koga R."/>
            <person name="Oshima K."/>
            <person name="Hattori M."/>
            <person name="Fukatsu T."/>
        </authorList>
    </citation>
    <scope>NUCLEOTIDE SEQUENCE [LARGE SCALE GENOMIC DNA]</scope>
    <source>
        <strain evidence="1 2">IS</strain>
    </source>
</reference>
<dbReference type="Proteomes" id="UP000324392">
    <property type="component" value="Chromosome"/>
</dbReference>
<dbReference type="InterPro" id="IPR038134">
    <property type="entry name" value="YihD_sf"/>
</dbReference>
<dbReference type="AlphaFoldDB" id="A0A455VKK5"/>